<dbReference type="RefSeq" id="WP_272730818.1">
    <property type="nucleotide sequence ID" value="NZ_JAQPSQ010000003.1"/>
</dbReference>
<dbReference type="EC" id="3.5.1.-" evidence="3"/>
<evidence type="ECO:0000256" key="1">
    <source>
        <dbReference type="ARBA" id="ARBA00022833"/>
    </source>
</evidence>
<dbReference type="EMBL" id="JASNVH010000002">
    <property type="protein sequence ID" value="MDK4306296.1"/>
    <property type="molecule type" value="Genomic_DNA"/>
</dbReference>
<dbReference type="Proteomes" id="UP001224412">
    <property type="component" value="Unassembled WGS sequence"/>
</dbReference>
<dbReference type="GO" id="GO:0016811">
    <property type="term" value="F:hydrolase activity, acting on carbon-nitrogen (but not peptide) bonds, in linear amides"/>
    <property type="evidence" value="ECO:0007669"/>
    <property type="project" value="TreeGrafter"/>
</dbReference>
<gene>
    <name evidence="3" type="ORF">QPX42_01810</name>
</gene>
<dbReference type="PANTHER" id="PTHR12993:SF28">
    <property type="entry name" value="LMBE FAMILY PROTEIN"/>
    <property type="match status" value="1"/>
</dbReference>
<evidence type="ECO:0000313" key="4">
    <source>
        <dbReference type="Proteomes" id="UP001224412"/>
    </source>
</evidence>
<comment type="caution">
    <text evidence="3">The sequence shown here is derived from an EMBL/GenBank/DDBJ whole genome shotgun (WGS) entry which is preliminary data.</text>
</comment>
<feature type="compositionally biased region" description="Polar residues" evidence="2">
    <location>
        <begin position="1"/>
        <end position="14"/>
    </location>
</feature>
<accession>A0AAP4F4M6</accession>
<dbReference type="Pfam" id="PF02585">
    <property type="entry name" value="PIG-L"/>
    <property type="match status" value="1"/>
</dbReference>
<sequence length="250" mass="27611">MNETQPAVSKSQEQPEPELTPLDISGIKKILVVVAHPDDPEYGLSAAAHAWIKHSDVEIAYLLLTSGEAGIATMTPEECGPLRAAEQREACNAIGVESLEILDFLDGQLVYSLELRKAIARKIRQFQPDAVVTLPMSLELSWGLNQADHRVAGLAALDAARDAANPWVFRELPEPAWSARQFWIVNDVAADHAYRVDCDDEQAAIASLECHKKYLAALEDHPPAKDFIPLILRGEGLQESPRVKFKVYEL</sequence>
<protein>
    <submittedName>
        <fullName evidence="3">PIG-L family deacetylase</fullName>
        <ecNumber evidence="3">3.5.1.-</ecNumber>
    </submittedName>
</protein>
<proteinExistence type="predicted"/>
<dbReference type="Gene3D" id="3.40.50.10320">
    <property type="entry name" value="LmbE-like"/>
    <property type="match status" value="1"/>
</dbReference>
<dbReference type="InterPro" id="IPR003737">
    <property type="entry name" value="GlcNAc_PI_deacetylase-related"/>
</dbReference>
<organism evidence="3 4">
    <name type="scientific">Corynebacterium pseudodiphtheriticum</name>
    <dbReference type="NCBI Taxonomy" id="37637"/>
    <lineage>
        <taxon>Bacteria</taxon>
        <taxon>Bacillati</taxon>
        <taxon>Actinomycetota</taxon>
        <taxon>Actinomycetes</taxon>
        <taxon>Mycobacteriales</taxon>
        <taxon>Corynebacteriaceae</taxon>
        <taxon>Corynebacterium</taxon>
    </lineage>
</organism>
<dbReference type="AlphaFoldDB" id="A0AAP4F4M6"/>
<evidence type="ECO:0000313" key="3">
    <source>
        <dbReference type="EMBL" id="MDK4306296.1"/>
    </source>
</evidence>
<dbReference type="SUPFAM" id="SSF102588">
    <property type="entry name" value="LmbE-like"/>
    <property type="match status" value="1"/>
</dbReference>
<dbReference type="PANTHER" id="PTHR12993">
    <property type="entry name" value="N-ACETYLGLUCOSAMINYL-PHOSPHATIDYLINOSITOL DE-N-ACETYLASE-RELATED"/>
    <property type="match status" value="1"/>
</dbReference>
<keyword evidence="1" id="KW-0862">Zinc</keyword>
<feature type="region of interest" description="Disordered" evidence="2">
    <location>
        <begin position="1"/>
        <end position="20"/>
    </location>
</feature>
<dbReference type="InterPro" id="IPR024078">
    <property type="entry name" value="LmbE-like_dom_sf"/>
</dbReference>
<evidence type="ECO:0000256" key="2">
    <source>
        <dbReference type="SAM" id="MobiDB-lite"/>
    </source>
</evidence>
<dbReference type="GO" id="GO:0016137">
    <property type="term" value="P:glycoside metabolic process"/>
    <property type="evidence" value="ECO:0007669"/>
    <property type="project" value="UniProtKB-ARBA"/>
</dbReference>
<name>A0AAP4F4M6_9CORY</name>
<reference evidence="3" key="1">
    <citation type="submission" date="2023-05" db="EMBL/GenBank/DDBJ databases">
        <title>Metabolic capabilities are highly conserved among human nasal-associated Corynebacterium species in pangenomic analyses.</title>
        <authorList>
            <person name="Tran T.H."/>
            <person name="Roberts A.Q."/>
            <person name="Escapa I.F."/>
            <person name="Gao W."/>
            <person name="Conlan S."/>
            <person name="Kong H."/>
            <person name="Segre J.A."/>
            <person name="Kelly M.S."/>
            <person name="Lemon K.P."/>
        </authorList>
    </citation>
    <scope>NUCLEOTIDE SEQUENCE</scope>
    <source>
        <strain evidence="3">KPL2773</strain>
    </source>
</reference>
<keyword evidence="3" id="KW-0378">Hydrolase</keyword>